<evidence type="ECO:0000256" key="1">
    <source>
        <dbReference type="SAM" id="Phobius"/>
    </source>
</evidence>
<proteinExistence type="predicted"/>
<keyword evidence="1" id="KW-1133">Transmembrane helix</keyword>
<evidence type="ECO:0000313" key="2">
    <source>
        <dbReference type="EMBL" id="HJC47636.1"/>
    </source>
</evidence>
<keyword evidence="1" id="KW-0472">Membrane</keyword>
<gene>
    <name evidence="2" type="ORF">IAA04_06255</name>
</gene>
<reference evidence="2" key="2">
    <citation type="submission" date="2021-04" db="EMBL/GenBank/DDBJ databases">
        <authorList>
            <person name="Gilroy R."/>
        </authorList>
    </citation>
    <scope>NUCLEOTIDE SEQUENCE</scope>
    <source>
        <strain evidence="2">CHK183-5548</strain>
    </source>
</reference>
<accession>A0A9D2PCQ1</accession>
<feature type="transmembrane region" description="Helical" evidence="1">
    <location>
        <begin position="190"/>
        <end position="208"/>
    </location>
</feature>
<comment type="caution">
    <text evidence="2">The sequence shown here is derived from an EMBL/GenBank/DDBJ whole genome shotgun (WGS) entry which is preliminary data.</text>
</comment>
<dbReference type="Proteomes" id="UP000823883">
    <property type="component" value="Unassembled WGS sequence"/>
</dbReference>
<dbReference type="EMBL" id="DWWL01000041">
    <property type="protein sequence ID" value="HJC47636.1"/>
    <property type="molecule type" value="Genomic_DNA"/>
</dbReference>
<dbReference type="AlphaFoldDB" id="A0A9D2PCQ1"/>
<evidence type="ECO:0000313" key="3">
    <source>
        <dbReference type="Proteomes" id="UP000823883"/>
    </source>
</evidence>
<organism evidence="2 3">
    <name type="scientific">Candidatus Lachnoclostridium pullistercoris</name>
    <dbReference type="NCBI Taxonomy" id="2838632"/>
    <lineage>
        <taxon>Bacteria</taxon>
        <taxon>Bacillati</taxon>
        <taxon>Bacillota</taxon>
        <taxon>Clostridia</taxon>
        <taxon>Lachnospirales</taxon>
        <taxon>Lachnospiraceae</taxon>
    </lineage>
</organism>
<name>A0A9D2PCQ1_9FIRM</name>
<reference evidence="2" key="1">
    <citation type="journal article" date="2021" name="PeerJ">
        <title>Extensive microbial diversity within the chicken gut microbiome revealed by metagenomics and culture.</title>
        <authorList>
            <person name="Gilroy R."/>
            <person name="Ravi A."/>
            <person name="Getino M."/>
            <person name="Pursley I."/>
            <person name="Horton D.L."/>
            <person name="Alikhan N.F."/>
            <person name="Baker D."/>
            <person name="Gharbi K."/>
            <person name="Hall N."/>
            <person name="Watson M."/>
            <person name="Adriaenssens E.M."/>
            <person name="Foster-Nyarko E."/>
            <person name="Jarju S."/>
            <person name="Secka A."/>
            <person name="Antonio M."/>
            <person name="Oren A."/>
            <person name="Chaudhuri R.R."/>
            <person name="La Ragione R."/>
            <person name="Hildebrand F."/>
            <person name="Pallen M.J."/>
        </authorList>
    </citation>
    <scope>NUCLEOTIDE SEQUENCE</scope>
    <source>
        <strain evidence="2">CHK183-5548</strain>
    </source>
</reference>
<sequence>MKMVERFRGLNIYQKGVLLFMAAMILVFAAVYAVTISREGFSYRGAIFIPSREDGSTVYSGKIKGEAASFTVTEDQTAVYRLGDKTYGPYIFREDPAAVPKAPVPGEEVTGVELRLGDEILFRGGMENGDYRLLYNEDGSVRDLGIAMTVGSGVQIDENGNVIDPEEPSVFEILELFTGPELVHRGAWGMWFYGVLACILTAVSVLFADELFRWGMSFHIQNAELAEPSELEIAGRYIAWTVLPFLAMALFIAGLSVSPV</sequence>
<keyword evidence="1" id="KW-0812">Transmembrane</keyword>
<feature type="transmembrane region" description="Helical" evidence="1">
    <location>
        <begin position="237"/>
        <end position="257"/>
    </location>
</feature>
<protein>
    <submittedName>
        <fullName evidence="2">Uncharacterized protein</fullName>
    </submittedName>
</protein>
<feature type="transmembrane region" description="Helical" evidence="1">
    <location>
        <begin position="12"/>
        <end position="34"/>
    </location>
</feature>